<dbReference type="Proteomes" id="UP000022835">
    <property type="component" value="Unassembled WGS sequence"/>
</dbReference>
<dbReference type="AlphaFoldDB" id="A0A064CB62"/>
<accession>A0A064CB62</accession>
<gene>
    <name evidence="1" type="ORF">Y900_030215</name>
</gene>
<comment type="caution">
    <text evidence="1">The sequence shown here is derived from an EMBL/GenBank/DDBJ whole genome shotgun (WGS) entry which is preliminary data.</text>
</comment>
<name>A0A064CB62_9MYCO</name>
<sequence length="80" mass="8413">MNLRALTDGGAAHSVVSTSFAFSEVGGRAVNTDEDDIDSLHYDQQIMQPPSLAKNMVHHDVVACLGHTGHRTVEPGTGAA</sequence>
<organism evidence="1 2">
    <name type="scientific">Mycolicibacterium aromaticivorans JS19b1 = JCM 16368</name>
    <dbReference type="NCBI Taxonomy" id="1440774"/>
    <lineage>
        <taxon>Bacteria</taxon>
        <taxon>Bacillati</taxon>
        <taxon>Actinomycetota</taxon>
        <taxon>Actinomycetes</taxon>
        <taxon>Mycobacteriales</taxon>
        <taxon>Mycobacteriaceae</taxon>
        <taxon>Mycolicibacterium</taxon>
    </lineage>
</organism>
<evidence type="ECO:0000313" key="2">
    <source>
        <dbReference type="Proteomes" id="UP000022835"/>
    </source>
</evidence>
<dbReference type="EMBL" id="JALN02000003">
    <property type="protein sequence ID" value="KDE96911.1"/>
    <property type="molecule type" value="Genomic_DNA"/>
</dbReference>
<proteinExistence type="predicted"/>
<evidence type="ECO:0000313" key="1">
    <source>
        <dbReference type="EMBL" id="KDE96911.1"/>
    </source>
</evidence>
<reference evidence="1" key="1">
    <citation type="submission" date="2014-05" db="EMBL/GenBank/DDBJ databases">
        <title>Genome sequence of Mycobacterium aromaticivorans strain JS19b1T (= DSM 45407T).</title>
        <authorList>
            <person name="Kwak Y."/>
            <person name="Park G.-S."/>
            <person name="Li Q.X."/>
            <person name="Lee S.-E."/>
            <person name="Shin J.-H."/>
        </authorList>
    </citation>
    <scope>NUCLEOTIDE SEQUENCE [LARGE SCALE GENOMIC DNA]</scope>
    <source>
        <strain evidence="1">JS19b1</strain>
    </source>
</reference>
<keyword evidence="2" id="KW-1185">Reference proteome</keyword>
<protein>
    <submittedName>
        <fullName evidence="1">Uncharacterized protein</fullName>
    </submittedName>
</protein>